<dbReference type="RefSeq" id="WP_076571273.1">
    <property type="nucleotide sequence ID" value="NZ_FTOK01000005.1"/>
</dbReference>
<dbReference type="PROSITE" id="PS51257">
    <property type="entry name" value="PROKAR_LIPOPROTEIN"/>
    <property type="match status" value="1"/>
</dbReference>
<dbReference type="EMBL" id="FTOK01000005">
    <property type="protein sequence ID" value="SIS76251.1"/>
    <property type="molecule type" value="Genomic_DNA"/>
</dbReference>
<dbReference type="InterPro" id="IPR011426">
    <property type="entry name" value="CamS"/>
</dbReference>
<dbReference type="Gene3D" id="3.10.570.10">
    <property type="entry name" value="sex pheromone staph- cam373 precursor domain"/>
    <property type="match status" value="1"/>
</dbReference>
<accession>A0ABY1KTR7</accession>
<keyword evidence="3" id="KW-1185">Reference proteome</keyword>
<proteinExistence type="predicted"/>
<dbReference type="Proteomes" id="UP000199777">
    <property type="component" value="Unassembled WGS sequence"/>
</dbReference>
<gene>
    <name evidence="2" type="ORF">SAMN05421758_105118</name>
</gene>
<dbReference type="PIRSF" id="PIRSF012509">
    <property type="entry name" value="CamS"/>
    <property type="match status" value="1"/>
</dbReference>
<dbReference type="CDD" id="cd13440">
    <property type="entry name" value="CamS_repeat_2"/>
    <property type="match status" value="1"/>
</dbReference>
<dbReference type="CDD" id="cd13441">
    <property type="entry name" value="CamS_repeat_1"/>
    <property type="match status" value="1"/>
</dbReference>
<name>A0ABY1KTR7_9BACI</name>
<dbReference type="Pfam" id="PF07537">
    <property type="entry name" value="CamS"/>
    <property type="match status" value="1"/>
</dbReference>
<organism evidence="2 3">
    <name type="scientific">Salimicrobium salexigens</name>
    <dbReference type="NCBI Taxonomy" id="908941"/>
    <lineage>
        <taxon>Bacteria</taxon>
        <taxon>Bacillati</taxon>
        <taxon>Bacillota</taxon>
        <taxon>Bacilli</taxon>
        <taxon>Bacillales</taxon>
        <taxon>Bacillaceae</taxon>
        <taxon>Salimicrobium</taxon>
    </lineage>
</organism>
<feature type="region of interest" description="Disordered" evidence="1">
    <location>
        <begin position="122"/>
        <end position="142"/>
    </location>
</feature>
<sequence>MKKWLIGMGIVLLFATGCTPVYERTDEVTQETTEESDGESAIIPGFTKDEGEYRVVLNENSPKTSASRGVTTNQMNNRVDISEFENGLKRHSKEYFPTDEYFFQLGQYLDSETLYEWLGRSTGEDGKGLNPELDEESATEKEFRNSPRYISNIVEQNYLVRNDDDSVEIKGITIGIALRSEYNFTVDGTVDGKEKTENHTTKELKKKGKQYASTILKRLRKSEDIPDVPVTFALYEEETNASSVPGNFIAKAYTEDDTIGKFKSIDENYVLFPSTEATENHFDDSQIFSEFRTSISDYFPDFVGVIGKGFYVNGELNKVKMDIPVEFNSQAEIDGFTQYVHSLVKEMFPQHYGIEVRINSLNRQESLIVREKGEETPYVYIYD</sequence>
<reference evidence="2 3" key="1">
    <citation type="submission" date="2017-01" db="EMBL/GenBank/DDBJ databases">
        <authorList>
            <person name="Varghese N."/>
            <person name="Submissions S."/>
        </authorList>
    </citation>
    <scope>NUCLEOTIDE SEQUENCE [LARGE SCALE GENOMIC DNA]</scope>
    <source>
        <strain evidence="2 3">DSM 22782</strain>
    </source>
</reference>
<protein>
    <submittedName>
        <fullName evidence="2">Protein involved in sex pheromone biosynthesis</fullName>
    </submittedName>
</protein>
<evidence type="ECO:0000313" key="2">
    <source>
        <dbReference type="EMBL" id="SIS76251.1"/>
    </source>
</evidence>
<comment type="caution">
    <text evidence="2">The sequence shown here is derived from an EMBL/GenBank/DDBJ whole genome shotgun (WGS) entry which is preliminary data.</text>
</comment>
<evidence type="ECO:0000313" key="3">
    <source>
        <dbReference type="Proteomes" id="UP000199777"/>
    </source>
</evidence>
<evidence type="ECO:0000256" key="1">
    <source>
        <dbReference type="SAM" id="MobiDB-lite"/>
    </source>
</evidence>